<name>A0A7H9HRN3_9SACH</name>
<gene>
    <name evidence="2" type="ORF">HG537_0C05900</name>
</gene>
<sequence>MIFLKKFVAWIIMLIIALTQLLLYIPIFSCRDTGPSPVCIEQFRFSIIGSSAITEEFINSVKEVLKLISYLAIDMGWSTRMTDSEIYREENLVDTFDAENVYSVNHFGYCKKKHNSIVYCARNGHSGMDVLGILVRDIGIQLGMLSISHQNETTMVGDSLVLTYHLGLTSLKKFLKAKQTSTLSKVLLLEDGQTERTNNTGPPQFAKGVALARFLQLANAGVLIMLINEIAASTLCLLAVLAYGITLILKLKVRILITALKVAASTLIAIATITFTSTLLYFLALKTLEPSSDPLQPPTKWDIMQVSVGPGFVIGWIRYALQIILLPLVFLTIRYYRAREEPCQVVEEPNTGQLKDWA</sequence>
<keyword evidence="1" id="KW-0812">Transmembrane</keyword>
<evidence type="ECO:0000313" key="2">
    <source>
        <dbReference type="EMBL" id="QLQ79941.1"/>
    </source>
</evidence>
<keyword evidence="1" id="KW-0472">Membrane</keyword>
<protein>
    <submittedName>
        <fullName evidence="2">Uncharacterized protein</fullName>
    </submittedName>
</protein>
<feature type="transmembrane region" description="Helical" evidence="1">
    <location>
        <begin position="7"/>
        <end position="27"/>
    </location>
</feature>
<evidence type="ECO:0000256" key="1">
    <source>
        <dbReference type="SAM" id="Phobius"/>
    </source>
</evidence>
<dbReference type="AlphaFoldDB" id="A0A7H9HRN3"/>
<feature type="transmembrane region" description="Helical" evidence="1">
    <location>
        <begin position="262"/>
        <end position="283"/>
    </location>
</feature>
<dbReference type="OrthoDB" id="4073891at2759"/>
<organism evidence="2 3">
    <name type="scientific">Torulaspora globosa</name>
    <dbReference type="NCBI Taxonomy" id="48254"/>
    <lineage>
        <taxon>Eukaryota</taxon>
        <taxon>Fungi</taxon>
        <taxon>Dikarya</taxon>
        <taxon>Ascomycota</taxon>
        <taxon>Saccharomycotina</taxon>
        <taxon>Saccharomycetes</taxon>
        <taxon>Saccharomycetales</taxon>
        <taxon>Saccharomycetaceae</taxon>
        <taxon>Torulaspora</taxon>
    </lineage>
</organism>
<keyword evidence="1" id="KW-1133">Transmembrane helix</keyword>
<proteinExistence type="predicted"/>
<accession>A0A7H9HRN3</accession>
<dbReference type="Proteomes" id="UP000510647">
    <property type="component" value="Chromosome 3"/>
</dbReference>
<feature type="transmembrane region" description="Helical" evidence="1">
    <location>
        <begin position="303"/>
        <end position="331"/>
    </location>
</feature>
<keyword evidence="3" id="KW-1185">Reference proteome</keyword>
<reference evidence="2 3" key="1">
    <citation type="submission" date="2020-06" db="EMBL/GenBank/DDBJ databases">
        <title>The yeast mating-type switching endonuclease HO is a domesticated member of an unorthodox homing genetic element family.</title>
        <authorList>
            <person name="Coughlan A.Y."/>
            <person name="Lombardi L."/>
            <person name="Braun-Galleani S."/>
            <person name="Martos A.R."/>
            <person name="Galeote V."/>
            <person name="Bigey F."/>
            <person name="Dequin S."/>
            <person name="Byrne K.P."/>
            <person name="Wolfe K.H."/>
        </authorList>
    </citation>
    <scope>NUCLEOTIDE SEQUENCE [LARGE SCALE GENOMIC DNA]</scope>
    <source>
        <strain evidence="2 3">CBS2947</strain>
    </source>
</reference>
<evidence type="ECO:0000313" key="3">
    <source>
        <dbReference type="Proteomes" id="UP000510647"/>
    </source>
</evidence>
<dbReference type="EMBL" id="CP059269">
    <property type="protein sequence ID" value="QLQ79941.1"/>
    <property type="molecule type" value="Genomic_DNA"/>
</dbReference>
<feature type="transmembrane region" description="Helical" evidence="1">
    <location>
        <begin position="230"/>
        <end position="250"/>
    </location>
</feature>